<reference evidence="3 4" key="1">
    <citation type="submission" date="2024-09" db="EMBL/GenBank/DDBJ databases">
        <title>Itraconazole resistance in Madurella fahalii resulting from another homologue of gene encoding cytochrome P450 14-alpha sterol demethylase (CYP51).</title>
        <authorList>
            <person name="Yoshioka I."/>
            <person name="Fahal A.H."/>
            <person name="Kaneko S."/>
            <person name="Yaguchi T."/>
        </authorList>
    </citation>
    <scope>NUCLEOTIDE SEQUENCE [LARGE SCALE GENOMIC DNA]</scope>
    <source>
        <strain evidence="3 4">IFM 68171</strain>
    </source>
</reference>
<evidence type="ECO:0000259" key="2">
    <source>
        <dbReference type="SMART" id="SM00903"/>
    </source>
</evidence>
<dbReference type="Proteomes" id="UP001628179">
    <property type="component" value="Unassembled WGS sequence"/>
</dbReference>
<dbReference type="Gene3D" id="2.30.110.10">
    <property type="entry name" value="Electron Transport, Fmn-binding Protein, Chain A"/>
    <property type="match status" value="1"/>
</dbReference>
<sequence length="307" mass="33303">MSSCCVLVGLAAESALPFSLLFRRKHGFGIAEAVMRPSRTADIQPCSAPRSLRHPSRRPSATRRCFHTTPAHARTFHLSPSNPPRIHPHSSASDIVTPLPDQFRSLMRLVTHSVVVCTSTLPGSGSNPPVPRAMTMSSFTSLSLLPSPVISFNIATPSRTYDAVAASQKFNVHVLADDPSGARIADWLAKGNASGRDVFDKLAGECRCEVDMGARDEPPVLKGDGVLYVLRCKLLDQPAGGLVRVRDHVIVLGEVVEITEGKGAEEEREERFGLLYADRRYRQLGNCIMPDEEEGRGSIDPGDGKAK</sequence>
<keyword evidence="4" id="KW-1185">Reference proteome</keyword>
<feature type="domain" description="Flavin reductase like" evidence="2">
    <location>
        <begin position="107"/>
        <end position="283"/>
    </location>
</feature>
<name>A0ABQ0GAR8_9PEZI</name>
<dbReference type="SMART" id="SM00903">
    <property type="entry name" value="Flavin_Reduct"/>
    <property type="match status" value="1"/>
</dbReference>
<comment type="caution">
    <text evidence="3">The sequence shown here is derived from an EMBL/GenBank/DDBJ whole genome shotgun (WGS) entry which is preliminary data.</text>
</comment>
<dbReference type="PANTHER" id="PTHR30466">
    <property type="entry name" value="FLAVIN REDUCTASE"/>
    <property type="match status" value="1"/>
</dbReference>
<dbReference type="SUPFAM" id="SSF50475">
    <property type="entry name" value="FMN-binding split barrel"/>
    <property type="match status" value="1"/>
</dbReference>
<keyword evidence="1" id="KW-0560">Oxidoreductase</keyword>
<proteinExistence type="predicted"/>
<dbReference type="InterPro" id="IPR050268">
    <property type="entry name" value="NADH-dep_flavin_reductase"/>
</dbReference>
<dbReference type="InterPro" id="IPR002563">
    <property type="entry name" value="Flavin_Rdtase-like_dom"/>
</dbReference>
<accession>A0ABQ0GAR8</accession>
<gene>
    <name evidence="3" type="ORF">MFIFM68171_05054</name>
</gene>
<dbReference type="PANTHER" id="PTHR30466:SF1">
    <property type="entry name" value="FMN REDUCTASE (NADH) RUTF"/>
    <property type="match status" value="1"/>
</dbReference>
<dbReference type="GeneID" id="98175797"/>
<organism evidence="3 4">
    <name type="scientific">Madurella fahalii</name>
    <dbReference type="NCBI Taxonomy" id="1157608"/>
    <lineage>
        <taxon>Eukaryota</taxon>
        <taxon>Fungi</taxon>
        <taxon>Dikarya</taxon>
        <taxon>Ascomycota</taxon>
        <taxon>Pezizomycotina</taxon>
        <taxon>Sordariomycetes</taxon>
        <taxon>Sordariomycetidae</taxon>
        <taxon>Sordariales</taxon>
        <taxon>Sordariales incertae sedis</taxon>
        <taxon>Madurella</taxon>
    </lineage>
</organism>
<protein>
    <recommendedName>
        <fullName evidence="2">Flavin reductase like domain-containing protein</fullName>
    </recommendedName>
</protein>
<evidence type="ECO:0000256" key="1">
    <source>
        <dbReference type="ARBA" id="ARBA00023002"/>
    </source>
</evidence>
<evidence type="ECO:0000313" key="3">
    <source>
        <dbReference type="EMBL" id="GAB1314844.1"/>
    </source>
</evidence>
<evidence type="ECO:0000313" key="4">
    <source>
        <dbReference type="Proteomes" id="UP001628179"/>
    </source>
</evidence>
<dbReference type="RefSeq" id="XP_070916575.1">
    <property type="nucleotide sequence ID" value="XM_071060474.1"/>
</dbReference>
<dbReference type="InterPro" id="IPR012349">
    <property type="entry name" value="Split_barrel_FMN-bd"/>
</dbReference>
<dbReference type="Pfam" id="PF01613">
    <property type="entry name" value="Flavin_Reduct"/>
    <property type="match status" value="1"/>
</dbReference>
<dbReference type="EMBL" id="BAAFSV010000002">
    <property type="protein sequence ID" value="GAB1314844.1"/>
    <property type="molecule type" value="Genomic_DNA"/>
</dbReference>